<dbReference type="AlphaFoldDB" id="A0A0Q9X639"/>
<keyword evidence="2" id="KW-1185">Reference proteome</keyword>
<reference evidence="1 2" key="1">
    <citation type="journal article" date="2007" name="Nature">
        <title>Evolution of genes and genomes on the Drosophila phylogeny.</title>
        <authorList>
            <consortium name="Drosophila 12 Genomes Consortium"/>
            <person name="Clark A.G."/>
            <person name="Eisen M.B."/>
            <person name="Smith D.R."/>
            <person name="Bergman C.M."/>
            <person name="Oliver B."/>
            <person name="Markow T.A."/>
            <person name="Kaufman T.C."/>
            <person name="Kellis M."/>
            <person name="Gelbart W."/>
            <person name="Iyer V.N."/>
            <person name="Pollard D.A."/>
            <person name="Sackton T.B."/>
            <person name="Larracuente A.M."/>
            <person name="Singh N.D."/>
            <person name="Abad J.P."/>
            <person name="Abt D.N."/>
            <person name="Adryan B."/>
            <person name="Aguade M."/>
            <person name="Akashi H."/>
            <person name="Anderson W.W."/>
            <person name="Aquadro C.F."/>
            <person name="Ardell D.H."/>
            <person name="Arguello R."/>
            <person name="Artieri C.G."/>
            <person name="Barbash D.A."/>
            <person name="Barker D."/>
            <person name="Barsanti P."/>
            <person name="Batterham P."/>
            <person name="Batzoglou S."/>
            <person name="Begun D."/>
            <person name="Bhutkar A."/>
            <person name="Blanco E."/>
            <person name="Bosak S.A."/>
            <person name="Bradley R.K."/>
            <person name="Brand A.D."/>
            <person name="Brent M.R."/>
            <person name="Brooks A.N."/>
            <person name="Brown R.H."/>
            <person name="Butlin R.K."/>
            <person name="Caggese C."/>
            <person name="Calvi B.R."/>
            <person name="Bernardo de Carvalho A."/>
            <person name="Caspi A."/>
            <person name="Castrezana S."/>
            <person name="Celniker S.E."/>
            <person name="Chang J.L."/>
            <person name="Chapple C."/>
            <person name="Chatterji S."/>
            <person name="Chinwalla A."/>
            <person name="Civetta A."/>
            <person name="Clifton S.W."/>
            <person name="Comeron J.M."/>
            <person name="Costello J.C."/>
            <person name="Coyne J.A."/>
            <person name="Daub J."/>
            <person name="David R.G."/>
            <person name="Delcher A.L."/>
            <person name="Delehaunty K."/>
            <person name="Do C.B."/>
            <person name="Ebling H."/>
            <person name="Edwards K."/>
            <person name="Eickbush T."/>
            <person name="Evans J.D."/>
            <person name="Filipski A."/>
            <person name="Findeiss S."/>
            <person name="Freyhult E."/>
            <person name="Fulton L."/>
            <person name="Fulton R."/>
            <person name="Garcia A.C."/>
            <person name="Gardiner A."/>
            <person name="Garfield D.A."/>
            <person name="Garvin B.E."/>
            <person name="Gibson G."/>
            <person name="Gilbert D."/>
            <person name="Gnerre S."/>
            <person name="Godfrey J."/>
            <person name="Good R."/>
            <person name="Gotea V."/>
            <person name="Gravely B."/>
            <person name="Greenberg A.J."/>
            <person name="Griffiths-Jones S."/>
            <person name="Gross S."/>
            <person name="Guigo R."/>
            <person name="Gustafson E.A."/>
            <person name="Haerty W."/>
            <person name="Hahn M.W."/>
            <person name="Halligan D.L."/>
            <person name="Halpern A.L."/>
            <person name="Halter G.M."/>
            <person name="Han M.V."/>
            <person name="Heger A."/>
            <person name="Hillier L."/>
            <person name="Hinrichs A.S."/>
            <person name="Holmes I."/>
            <person name="Hoskins R.A."/>
            <person name="Hubisz M.J."/>
            <person name="Hultmark D."/>
            <person name="Huntley M.A."/>
            <person name="Jaffe D.B."/>
            <person name="Jagadeeshan S."/>
            <person name="Jeck W.R."/>
            <person name="Johnson J."/>
            <person name="Jones C.D."/>
            <person name="Jordan W.C."/>
            <person name="Karpen G.H."/>
            <person name="Kataoka E."/>
            <person name="Keightley P.D."/>
            <person name="Kheradpour P."/>
            <person name="Kirkness E.F."/>
            <person name="Koerich L.B."/>
            <person name="Kristiansen K."/>
            <person name="Kudrna D."/>
            <person name="Kulathinal R.J."/>
            <person name="Kumar S."/>
            <person name="Kwok R."/>
            <person name="Lander E."/>
            <person name="Langley C.H."/>
            <person name="Lapoint R."/>
            <person name="Lazzaro B.P."/>
            <person name="Lee S.J."/>
            <person name="Levesque L."/>
            <person name="Li R."/>
            <person name="Lin C.F."/>
            <person name="Lin M.F."/>
            <person name="Lindblad-Toh K."/>
            <person name="Llopart A."/>
            <person name="Long M."/>
            <person name="Low L."/>
            <person name="Lozovsky E."/>
            <person name="Lu J."/>
            <person name="Luo M."/>
            <person name="Machado C.A."/>
            <person name="Makalowski W."/>
            <person name="Marzo M."/>
            <person name="Matsuda M."/>
            <person name="Matzkin L."/>
            <person name="McAllister B."/>
            <person name="McBride C.S."/>
            <person name="McKernan B."/>
            <person name="McKernan K."/>
            <person name="Mendez-Lago M."/>
            <person name="Minx P."/>
            <person name="Mollenhauer M.U."/>
            <person name="Montooth K."/>
            <person name="Mount S.M."/>
            <person name="Mu X."/>
            <person name="Myers E."/>
            <person name="Negre B."/>
            <person name="Newfeld S."/>
            <person name="Nielsen R."/>
            <person name="Noor M.A."/>
            <person name="O'Grady P."/>
            <person name="Pachter L."/>
            <person name="Papaceit M."/>
            <person name="Parisi M.J."/>
            <person name="Parisi M."/>
            <person name="Parts L."/>
            <person name="Pedersen J.S."/>
            <person name="Pesole G."/>
            <person name="Phillippy A.M."/>
            <person name="Ponting C.P."/>
            <person name="Pop M."/>
            <person name="Porcelli D."/>
            <person name="Powell J.R."/>
            <person name="Prohaska S."/>
            <person name="Pruitt K."/>
            <person name="Puig M."/>
            <person name="Quesneville H."/>
            <person name="Ram K.R."/>
            <person name="Rand D."/>
            <person name="Rasmussen M.D."/>
            <person name="Reed L.K."/>
            <person name="Reenan R."/>
            <person name="Reily A."/>
            <person name="Remington K.A."/>
            <person name="Rieger T.T."/>
            <person name="Ritchie M.G."/>
            <person name="Robin C."/>
            <person name="Rogers Y.H."/>
            <person name="Rohde C."/>
            <person name="Rozas J."/>
            <person name="Rubenfield M.J."/>
            <person name="Ruiz A."/>
            <person name="Russo S."/>
            <person name="Salzberg S.L."/>
            <person name="Sanchez-Gracia A."/>
            <person name="Saranga D.J."/>
            <person name="Sato H."/>
            <person name="Schaeffer S.W."/>
            <person name="Schatz M.C."/>
            <person name="Schlenke T."/>
            <person name="Schwartz R."/>
            <person name="Segarra C."/>
            <person name="Singh R.S."/>
            <person name="Sirot L."/>
            <person name="Sirota M."/>
            <person name="Sisneros N.B."/>
            <person name="Smith C.D."/>
            <person name="Smith T.F."/>
            <person name="Spieth J."/>
            <person name="Stage D.E."/>
            <person name="Stark A."/>
            <person name="Stephan W."/>
            <person name="Strausberg R.L."/>
            <person name="Strempel S."/>
            <person name="Sturgill D."/>
            <person name="Sutton G."/>
            <person name="Sutton G.G."/>
            <person name="Tao W."/>
            <person name="Teichmann S."/>
            <person name="Tobari Y.N."/>
            <person name="Tomimura Y."/>
            <person name="Tsolas J.M."/>
            <person name="Valente V.L."/>
            <person name="Venter E."/>
            <person name="Venter J.C."/>
            <person name="Vicario S."/>
            <person name="Vieira F.G."/>
            <person name="Vilella A.J."/>
            <person name="Villasante A."/>
            <person name="Walenz B."/>
            <person name="Wang J."/>
            <person name="Wasserman M."/>
            <person name="Watts T."/>
            <person name="Wilson D."/>
            <person name="Wilson R.K."/>
            <person name="Wing R.A."/>
            <person name="Wolfner M.F."/>
            <person name="Wong A."/>
            <person name="Wong G.K."/>
            <person name="Wu C.I."/>
            <person name="Wu G."/>
            <person name="Yamamoto D."/>
            <person name="Yang H.P."/>
            <person name="Yang S.P."/>
            <person name="Yorke J.A."/>
            <person name="Yoshida K."/>
            <person name="Zdobnov E."/>
            <person name="Zhang P."/>
            <person name="Zhang Y."/>
            <person name="Zimin A.V."/>
            <person name="Baldwin J."/>
            <person name="Abdouelleil A."/>
            <person name="Abdulkadir J."/>
            <person name="Abebe A."/>
            <person name="Abera B."/>
            <person name="Abreu J."/>
            <person name="Acer S.C."/>
            <person name="Aftuck L."/>
            <person name="Alexander A."/>
            <person name="An P."/>
            <person name="Anderson E."/>
            <person name="Anderson S."/>
            <person name="Arachi H."/>
            <person name="Azer M."/>
            <person name="Bachantsang P."/>
            <person name="Barry A."/>
            <person name="Bayul T."/>
            <person name="Berlin A."/>
            <person name="Bessette D."/>
            <person name="Bloom T."/>
            <person name="Blye J."/>
            <person name="Boguslavskiy L."/>
            <person name="Bonnet C."/>
            <person name="Boukhgalter B."/>
            <person name="Bourzgui I."/>
            <person name="Brown A."/>
            <person name="Cahill P."/>
            <person name="Channer S."/>
            <person name="Cheshatsang Y."/>
            <person name="Chuda L."/>
            <person name="Citroen M."/>
            <person name="Collymore A."/>
            <person name="Cooke P."/>
            <person name="Costello M."/>
            <person name="D'Aco K."/>
            <person name="Daza R."/>
            <person name="De Haan G."/>
            <person name="DeGray S."/>
            <person name="DeMaso C."/>
            <person name="Dhargay N."/>
            <person name="Dooley K."/>
            <person name="Dooley E."/>
            <person name="Doricent M."/>
            <person name="Dorje P."/>
            <person name="Dorjee K."/>
            <person name="Dupes A."/>
            <person name="Elong R."/>
            <person name="Falk J."/>
            <person name="Farina A."/>
            <person name="Faro S."/>
            <person name="Ferguson D."/>
            <person name="Fisher S."/>
            <person name="Foley C.D."/>
            <person name="Franke A."/>
            <person name="Friedrich D."/>
            <person name="Gadbois L."/>
            <person name="Gearin G."/>
            <person name="Gearin C.R."/>
            <person name="Giannoukos G."/>
            <person name="Goode T."/>
            <person name="Graham J."/>
            <person name="Grandbois E."/>
            <person name="Grewal S."/>
            <person name="Gyaltsen K."/>
            <person name="Hafez N."/>
            <person name="Hagos B."/>
            <person name="Hall J."/>
            <person name="Henson C."/>
            <person name="Hollinger A."/>
            <person name="Honan T."/>
            <person name="Huard M.D."/>
            <person name="Hughes L."/>
            <person name="Hurhula B."/>
            <person name="Husby M.E."/>
            <person name="Kamat A."/>
            <person name="Kanga B."/>
            <person name="Kashin S."/>
            <person name="Khazanovich D."/>
            <person name="Kisner P."/>
            <person name="Lance K."/>
            <person name="Lara M."/>
            <person name="Lee W."/>
            <person name="Lennon N."/>
            <person name="Letendre F."/>
            <person name="LeVine R."/>
            <person name="Lipovsky A."/>
            <person name="Liu X."/>
            <person name="Liu J."/>
            <person name="Liu S."/>
            <person name="Lokyitsang T."/>
            <person name="Lokyitsang Y."/>
            <person name="Lubonja R."/>
            <person name="Lui A."/>
            <person name="MacDonald P."/>
            <person name="Magnisalis V."/>
            <person name="Maru K."/>
            <person name="Matthews C."/>
            <person name="McCusker W."/>
            <person name="McDonough S."/>
            <person name="Mehta T."/>
            <person name="Meldrim J."/>
            <person name="Meneus L."/>
            <person name="Mihai O."/>
            <person name="Mihalev A."/>
            <person name="Mihova T."/>
            <person name="Mittelman R."/>
            <person name="Mlenga V."/>
            <person name="Montmayeur A."/>
            <person name="Mulrain L."/>
            <person name="Navidi A."/>
            <person name="Naylor J."/>
            <person name="Negash T."/>
            <person name="Nguyen T."/>
            <person name="Nguyen N."/>
            <person name="Nicol R."/>
            <person name="Norbu C."/>
            <person name="Norbu N."/>
            <person name="Novod N."/>
            <person name="O'Neill B."/>
            <person name="Osman S."/>
            <person name="Markiewicz E."/>
            <person name="Oyono O.L."/>
            <person name="Patti C."/>
            <person name="Phunkhang P."/>
            <person name="Pierre F."/>
            <person name="Priest M."/>
            <person name="Raghuraman S."/>
            <person name="Rege F."/>
            <person name="Reyes R."/>
            <person name="Rise C."/>
            <person name="Rogov P."/>
            <person name="Ross K."/>
            <person name="Ryan E."/>
            <person name="Settipalli S."/>
            <person name="Shea T."/>
            <person name="Sherpa N."/>
            <person name="Shi L."/>
            <person name="Shih D."/>
            <person name="Sparrow T."/>
            <person name="Spaulding J."/>
            <person name="Stalker J."/>
            <person name="Stange-Thomann N."/>
            <person name="Stavropoulos S."/>
            <person name="Stone C."/>
            <person name="Strader C."/>
            <person name="Tesfaye S."/>
            <person name="Thomson T."/>
            <person name="Thoulutsang Y."/>
            <person name="Thoulutsang D."/>
            <person name="Topham K."/>
            <person name="Topping I."/>
            <person name="Tsamla T."/>
            <person name="Vassiliev H."/>
            <person name="Vo A."/>
            <person name="Wangchuk T."/>
            <person name="Wangdi T."/>
            <person name="Weiand M."/>
            <person name="Wilkinson J."/>
            <person name="Wilson A."/>
            <person name="Yadav S."/>
            <person name="Young G."/>
            <person name="Yu Q."/>
            <person name="Zembek L."/>
            <person name="Zhong D."/>
            <person name="Zimmer A."/>
            <person name="Zwirko Z."/>
            <person name="Jaffe D.B."/>
            <person name="Alvarez P."/>
            <person name="Brockman W."/>
            <person name="Butler J."/>
            <person name="Chin C."/>
            <person name="Gnerre S."/>
            <person name="Grabherr M."/>
            <person name="Kleber M."/>
            <person name="Mauceli E."/>
            <person name="MacCallum I."/>
        </authorList>
    </citation>
    <scope>NUCLEOTIDE SEQUENCE [LARGE SCALE GENOMIC DNA]</scope>
    <source>
        <strain evidence="2">Tucson 14030-0811.24</strain>
    </source>
</reference>
<dbReference type="OrthoDB" id="7871914at2759"/>
<evidence type="ECO:0000313" key="2">
    <source>
        <dbReference type="Proteomes" id="UP000007798"/>
    </source>
</evidence>
<dbReference type="EMBL" id="CH964278">
    <property type="protein sequence ID" value="KRG00225.1"/>
    <property type="molecule type" value="Genomic_DNA"/>
</dbReference>
<dbReference type="InParanoid" id="A0A0Q9X639"/>
<proteinExistence type="predicted"/>
<accession>A0A0Q9X639</accession>
<sequence>MQLGAVTADGNFVTMGGVVVGRIQHSRDELEQEHIIIDHHQQTETDQLIEYDGGVIEEQQQHEVVQEVYLH</sequence>
<protein>
    <submittedName>
        <fullName evidence="1">Uncharacterized protein</fullName>
    </submittedName>
</protein>
<gene>
    <name evidence="1" type="primary">Dwil\GK10587</name>
    <name evidence="1" type="ORF">Dwil_GK10587</name>
</gene>
<evidence type="ECO:0000313" key="1">
    <source>
        <dbReference type="EMBL" id="KRG00225.1"/>
    </source>
</evidence>
<organism evidence="1 2">
    <name type="scientific">Drosophila willistoni</name>
    <name type="common">Fruit fly</name>
    <dbReference type="NCBI Taxonomy" id="7260"/>
    <lineage>
        <taxon>Eukaryota</taxon>
        <taxon>Metazoa</taxon>
        <taxon>Ecdysozoa</taxon>
        <taxon>Arthropoda</taxon>
        <taxon>Hexapoda</taxon>
        <taxon>Insecta</taxon>
        <taxon>Pterygota</taxon>
        <taxon>Neoptera</taxon>
        <taxon>Endopterygota</taxon>
        <taxon>Diptera</taxon>
        <taxon>Brachycera</taxon>
        <taxon>Muscomorpha</taxon>
        <taxon>Ephydroidea</taxon>
        <taxon>Drosophilidae</taxon>
        <taxon>Drosophila</taxon>
        <taxon>Sophophora</taxon>
    </lineage>
</organism>
<name>A0A0Q9X639_DROWI</name>
<dbReference type="Proteomes" id="UP000007798">
    <property type="component" value="Unassembled WGS sequence"/>
</dbReference>